<reference evidence="1" key="1">
    <citation type="submission" date="2014-09" db="EMBL/GenBank/DDBJ databases">
        <authorList>
            <person name="Magalhaes I.L.F."/>
            <person name="Oliveira U."/>
            <person name="Santos F.R."/>
            <person name="Vidigal T.H.D.A."/>
            <person name="Brescovit A.D."/>
            <person name="Santos A.J."/>
        </authorList>
    </citation>
    <scope>NUCLEOTIDE SEQUENCE</scope>
    <source>
        <tissue evidence="1">Shoot tissue taken approximately 20 cm above the soil surface</tissue>
    </source>
</reference>
<accession>A0A0A9EB96</accession>
<dbReference type="AlphaFoldDB" id="A0A0A9EB96"/>
<name>A0A0A9EB96_ARUDO</name>
<sequence>MFHHFLYASLIPSYQSLKIFLAHFAWYGVEASRAWDFT</sequence>
<reference evidence="1" key="2">
    <citation type="journal article" date="2015" name="Data Brief">
        <title>Shoot transcriptome of the giant reed, Arundo donax.</title>
        <authorList>
            <person name="Barrero R.A."/>
            <person name="Guerrero F.D."/>
            <person name="Moolhuijzen P."/>
            <person name="Goolsby J.A."/>
            <person name="Tidwell J."/>
            <person name="Bellgard S.E."/>
            <person name="Bellgard M.I."/>
        </authorList>
    </citation>
    <scope>NUCLEOTIDE SEQUENCE</scope>
    <source>
        <tissue evidence="1">Shoot tissue taken approximately 20 cm above the soil surface</tissue>
    </source>
</reference>
<proteinExistence type="predicted"/>
<dbReference type="EMBL" id="GBRH01202720">
    <property type="protein sequence ID" value="JAD95175.1"/>
    <property type="molecule type" value="Transcribed_RNA"/>
</dbReference>
<protein>
    <submittedName>
        <fullName evidence="1">Uncharacterized protein</fullName>
    </submittedName>
</protein>
<evidence type="ECO:0000313" key="1">
    <source>
        <dbReference type="EMBL" id="JAD95175.1"/>
    </source>
</evidence>
<organism evidence="1">
    <name type="scientific">Arundo donax</name>
    <name type="common">Giant reed</name>
    <name type="synonym">Donax arundinaceus</name>
    <dbReference type="NCBI Taxonomy" id="35708"/>
    <lineage>
        <taxon>Eukaryota</taxon>
        <taxon>Viridiplantae</taxon>
        <taxon>Streptophyta</taxon>
        <taxon>Embryophyta</taxon>
        <taxon>Tracheophyta</taxon>
        <taxon>Spermatophyta</taxon>
        <taxon>Magnoliopsida</taxon>
        <taxon>Liliopsida</taxon>
        <taxon>Poales</taxon>
        <taxon>Poaceae</taxon>
        <taxon>PACMAD clade</taxon>
        <taxon>Arundinoideae</taxon>
        <taxon>Arundineae</taxon>
        <taxon>Arundo</taxon>
    </lineage>
</organism>